<sequence length="62" mass="7077">MSNHAFGIISKVFFNKIVIEVPETKLIEHNYHGDLYTLNGLNDFVTINKNGINKDLPNKMCL</sequence>
<evidence type="ECO:0000313" key="1">
    <source>
        <dbReference type="EMBL" id="SER01080.1"/>
    </source>
</evidence>
<keyword evidence="2" id="KW-1185">Reference proteome</keyword>
<reference evidence="1 2" key="1">
    <citation type="submission" date="2016-10" db="EMBL/GenBank/DDBJ databases">
        <authorList>
            <person name="de Groot N.N."/>
        </authorList>
    </citation>
    <scope>NUCLEOTIDE SEQUENCE [LARGE SCALE GENOMIC DNA]</scope>
    <source>
        <strain evidence="1 2">DSM 21633</strain>
    </source>
</reference>
<accession>A0A1H9KPJ8</accession>
<dbReference type="EMBL" id="FOES01000040">
    <property type="protein sequence ID" value="SER01080.1"/>
    <property type="molecule type" value="Genomic_DNA"/>
</dbReference>
<dbReference type="STRING" id="571933.SAMN05216362_1402"/>
<name>A0A1H9KPJ8_9BACI</name>
<dbReference type="Proteomes" id="UP000199427">
    <property type="component" value="Unassembled WGS sequence"/>
</dbReference>
<dbReference type="RefSeq" id="WP_091775245.1">
    <property type="nucleotide sequence ID" value="NZ_FOES01000040.1"/>
</dbReference>
<protein>
    <submittedName>
        <fullName evidence="1">Uncharacterized protein</fullName>
    </submittedName>
</protein>
<gene>
    <name evidence="1" type="ORF">SAMN05216362_1402</name>
</gene>
<evidence type="ECO:0000313" key="2">
    <source>
        <dbReference type="Proteomes" id="UP000199427"/>
    </source>
</evidence>
<organism evidence="1 2">
    <name type="scientific">Piscibacillus halophilus</name>
    <dbReference type="NCBI Taxonomy" id="571933"/>
    <lineage>
        <taxon>Bacteria</taxon>
        <taxon>Bacillati</taxon>
        <taxon>Bacillota</taxon>
        <taxon>Bacilli</taxon>
        <taxon>Bacillales</taxon>
        <taxon>Bacillaceae</taxon>
        <taxon>Piscibacillus</taxon>
    </lineage>
</organism>
<dbReference type="AlphaFoldDB" id="A0A1H9KPJ8"/>
<proteinExistence type="predicted"/>